<dbReference type="Proteomes" id="UP001589750">
    <property type="component" value="Unassembled WGS sequence"/>
</dbReference>
<evidence type="ECO:0000313" key="2">
    <source>
        <dbReference type="Proteomes" id="UP001589750"/>
    </source>
</evidence>
<dbReference type="EMBL" id="JBHMDG010000001">
    <property type="protein sequence ID" value="MFB9311576.1"/>
    <property type="molecule type" value="Genomic_DNA"/>
</dbReference>
<reference evidence="1 2" key="1">
    <citation type="submission" date="2024-09" db="EMBL/GenBank/DDBJ databases">
        <authorList>
            <person name="Sun Q."/>
            <person name="Mori K."/>
        </authorList>
    </citation>
    <scope>NUCLEOTIDE SEQUENCE [LARGE SCALE GENOMIC DNA]</scope>
    <source>
        <strain evidence="1 2">JCM 9626</strain>
    </source>
</reference>
<name>A0ABV5K496_9ACTN</name>
<dbReference type="RefSeq" id="WP_140008603.1">
    <property type="nucleotide sequence ID" value="NZ_JBHMDG010000001.1"/>
</dbReference>
<keyword evidence="2" id="KW-1185">Reference proteome</keyword>
<proteinExistence type="predicted"/>
<sequence length="81" mass="8584">MVVTGVAGYDPAITLSEDKRTAILTGWAPGREVTLTVTDRNVGRQVAGPLTGTPDADGRLALRLWPVGTIDNGWDPLLLTI</sequence>
<evidence type="ECO:0000313" key="1">
    <source>
        <dbReference type="EMBL" id="MFB9311576.1"/>
    </source>
</evidence>
<accession>A0ABV5K496</accession>
<comment type="caution">
    <text evidence="1">The sequence shown here is derived from an EMBL/GenBank/DDBJ whole genome shotgun (WGS) entry which is preliminary data.</text>
</comment>
<organism evidence="1 2">
    <name type="scientific">Nocardioides plantarum</name>
    <dbReference type="NCBI Taxonomy" id="29299"/>
    <lineage>
        <taxon>Bacteria</taxon>
        <taxon>Bacillati</taxon>
        <taxon>Actinomycetota</taxon>
        <taxon>Actinomycetes</taxon>
        <taxon>Propionibacteriales</taxon>
        <taxon>Nocardioidaceae</taxon>
        <taxon>Nocardioides</taxon>
    </lineage>
</organism>
<gene>
    <name evidence="1" type="ORF">ACFFRI_00855</name>
</gene>
<protein>
    <submittedName>
        <fullName evidence="1">Uncharacterized protein</fullName>
    </submittedName>
</protein>